<evidence type="ECO:0000313" key="3">
    <source>
        <dbReference type="Proteomes" id="UP001175000"/>
    </source>
</evidence>
<protein>
    <submittedName>
        <fullName evidence="2">Uncharacterized protein</fullName>
    </submittedName>
</protein>
<feature type="compositionally biased region" description="Basic residues" evidence="1">
    <location>
        <begin position="22"/>
        <end position="45"/>
    </location>
</feature>
<reference evidence="2" key="1">
    <citation type="submission" date="2023-06" db="EMBL/GenBank/DDBJ databases">
        <title>Genome-scale phylogeny and comparative genomics of the fungal order Sordariales.</title>
        <authorList>
            <consortium name="Lawrence Berkeley National Laboratory"/>
            <person name="Hensen N."/>
            <person name="Bonometti L."/>
            <person name="Westerberg I."/>
            <person name="Brannstrom I.O."/>
            <person name="Guillou S."/>
            <person name="Cros-Aarteil S."/>
            <person name="Calhoun S."/>
            <person name="Haridas S."/>
            <person name="Kuo A."/>
            <person name="Mondo S."/>
            <person name="Pangilinan J."/>
            <person name="Riley R."/>
            <person name="Labutti K."/>
            <person name="Andreopoulos B."/>
            <person name="Lipzen A."/>
            <person name="Chen C."/>
            <person name="Yanf M."/>
            <person name="Daum C."/>
            <person name="Ng V."/>
            <person name="Clum A."/>
            <person name="Steindorff A."/>
            <person name="Ohm R."/>
            <person name="Martin F."/>
            <person name="Silar P."/>
            <person name="Natvig D."/>
            <person name="Lalanne C."/>
            <person name="Gautier V."/>
            <person name="Ament-Velasquez S.L."/>
            <person name="Kruys A."/>
            <person name="Hutchinson M.I."/>
            <person name="Powell A.J."/>
            <person name="Barry K."/>
            <person name="Miller A.N."/>
            <person name="Grigoriev I.V."/>
            <person name="Debuchy R."/>
            <person name="Gladieux P."/>
            <person name="Thoren M.H."/>
            <person name="Johannesson H."/>
        </authorList>
    </citation>
    <scope>NUCLEOTIDE SEQUENCE</scope>
    <source>
        <strain evidence="2">CBS 606.72</strain>
    </source>
</reference>
<keyword evidence="3" id="KW-1185">Reference proteome</keyword>
<evidence type="ECO:0000313" key="2">
    <source>
        <dbReference type="EMBL" id="KAK0620916.1"/>
    </source>
</evidence>
<gene>
    <name evidence="2" type="ORF">B0T14DRAFT_522377</name>
</gene>
<dbReference type="EMBL" id="JAULSU010000004">
    <property type="protein sequence ID" value="KAK0620916.1"/>
    <property type="molecule type" value="Genomic_DNA"/>
</dbReference>
<sequence>MMTRLRTKRNRQTMMELRMRIRQQTRRKSMTRKAQKRLRKERWRTRTASDDTGQARLVHRQSQAQLPRPSS</sequence>
<dbReference type="Proteomes" id="UP001175000">
    <property type="component" value="Unassembled WGS sequence"/>
</dbReference>
<comment type="caution">
    <text evidence="2">The sequence shown here is derived from an EMBL/GenBank/DDBJ whole genome shotgun (WGS) entry which is preliminary data.</text>
</comment>
<feature type="compositionally biased region" description="Polar residues" evidence="1">
    <location>
        <begin position="60"/>
        <end position="71"/>
    </location>
</feature>
<accession>A0AA40C0L1</accession>
<name>A0AA40C0L1_9PEZI</name>
<dbReference type="AlphaFoldDB" id="A0AA40C0L1"/>
<proteinExistence type="predicted"/>
<evidence type="ECO:0000256" key="1">
    <source>
        <dbReference type="SAM" id="MobiDB-lite"/>
    </source>
</evidence>
<feature type="region of interest" description="Disordered" evidence="1">
    <location>
        <begin position="22"/>
        <end position="71"/>
    </location>
</feature>
<organism evidence="2 3">
    <name type="scientific">Immersiella caudata</name>
    <dbReference type="NCBI Taxonomy" id="314043"/>
    <lineage>
        <taxon>Eukaryota</taxon>
        <taxon>Fungi</taxon>
        <taxon>Dikarya</taxon>
        <taxon>Ascomycota</taxon>
        <taxon>Pezizomycotina</taxon>
        <taxon>Sordariomycetes</taxon>
        <taxon>Sordariomycetidae</taxon>
        <taxon>Sordariales</taxon>
        <taxon>Lasiosphaeriaceae</taxon>
        <taxon>Immersiella</taxon>
    </lineage>
</organism>